<dbReference type="OrthoDB" id="1655185at2"/>
<proteinExistence type="predicted"/>
<reference evidence="1 2" key="1">
    <citation type="submission" date="2016-10" db="EMBL/GenBank/DDBJ databases">
        <authorList>
            <person name="de Groot N.N."/>
        </authorList>
    </citation>
    <scope>NUCLEOTIDE SEQUENCE [LARGE SCALE GENOMIC DNA]</scope>
    <source>
        <strain evidence="1 2">DSM 2895</strain>
    </source>
</reference>
<keyword evidence="1" id="KW-0946">Virion</keyword>
<sequence length="179" mass="18791">MGTNFRGSGCCGNHGNFGNFGQQKSSDNCVCRVLRQLVPERAEACTTGCFPNNVNNELTPFLLTNTAGTLHFAFGNIGAGPGTDPGDCFVTPFFAVVSVDNNCCAVLELLQPNVDLLAGAGAICCLPINAVCTVTDLTRTGICVNVDLRCFCQVNCLDPSLIVNNGINGLAARRRQAGK</sequence>
<evidence type="ECO:0000313" key="1">
    <source>
        <dbReference type="EMBL" id="SDI98563.1"/>
    </source>
</evidence>
<dbReference type="Proteomes" id="UP000182836">
    <property type="component" value="Unassembled WGS sequence"/>
</dbReference>
<dbReference type="InterPro" id="IPR019593">
    <property type="entry name" value="Spore_coat_protein_Z/Y"/>
</dbReference>
<gene>
    <name evidence="1" type="ORF">SAMN04487909_11028</name>
</gene>
<keyword evidence="1" id="KW-0167">Capsid protein</keyword>
<dbReference type="EMBL" id="FNED01000010">
    <property type="protein sequence ID" value="SDI98563.1"/>
    <property type="molecule type" value="Genomic_DNA"/>
</dbReference>
<protein>
    <submittedName>
        <fullName evidence="1">Spore coat protein Z</fullName>
    </submittedName>
</protein>
<dbReference type="RefSeq" id="WP_052520650.1">
    <property type="nucleotide sequence ID" value="NZ_JAMZFU010000009.1"/>
</dbReference>
<accession>A0A0K2WHQ7</accession>
<organism evidence="1 2">
    <name type="scientific">Aneurinibacillus migulanus</name>
    <name type="common">Bacillus migulanus</name>
    <dbReference type="NCBI Taxonomy" id="47500"/>
    <lineage>
        <taxon>Bacteria</taxon>
        <taxon>Bacillati</taxon>
        <taxon>Bacillota</taxon>
        <taxon>Bacilli</taxon>
        <taxon>Bacillales</taxon>
        <taxon>Paenibacillaceae</taxon>
        <taxon>Aneurinibacillus group</taxon>
        <taxon>Aneurinibacillus</taxon>
    </lineage>
</organism>
<dbReference type="Pfam" id="PF10612">
    <property type="entry name" value="Spore-coat_CotZ"/>
    <property type="match status" value="1"/>
</dbReference>
<evidence type="ECO:0000313" key="2">
    <source>
        <dbReference type="Proteomes" id="UP000182836"/>
    </source>
</evidence>
<dbReference type="GeneID" id="42307435"/>
<dbReference type="AlphaFoldDB" id="A0A0K2WHQ7"/>
<name>A0A0K2WHQ7_ANEMI</name>